<dbReference type="KEGG" id="gso:PH603_03525"/>
<protein>
    <recommendedName>
        <fullName evidence="3">Arginine/agmatine antiporter</fullName>
    </recommendedName>
</protein>
<keyword evidence="11" id="KW-1185">Reference proteome</keyword>
<keyword evidence="6 9" id="KW-1133">Transmembrane helix</keyword>
<dbReference type="PANTHER" id="PTHR42770:SF18">
    <property type="entry name" value="ARGININE_AGMATINE ANTIPORTER"/>
    <property type="match status" value="1"/>
</dbReference>
<evidence type="ECO:0000256" key="7">
    <source>
        <dbReference type="ARBA" id="ARBA00023136"/>
    </source>
</evidence>
<comment type="function">
    <text evidence="8">Major component of the acid-resistance (AR) system allowing enteric pathogens to survive the acidic environment in the stomach. Exchanges extracellular arginine for its intracellular decarboxylation product agmatine (Agm) thereby expelling intracellular protons. Probably undergoes several conformational states in order to translocate the substrate across the membrane; keeps the substrate accessible to only 1 side of the membrane at a time by opening and closing 3 membrane-internal gates.</text>
</comment>
<organism evidence="10 11">
    <name type="scientific">Gimibacter soli</name>
    <dbReference type="NCBI Taxonomy" id="3024400"/>
    <lineage>
        <taxon>Bacteria</taxon>
        <taxon>Pseudomonadati</taxon>
        <taxon>Pseudomonadota</taxon>
        <taxon>Alphaproteobacteria</taxon>
        <taxon>Kordiimonadales</taxon>
        <taxon>Temperatibacteraceae</taxon>
        <taxon>Gimibacter</taxon>
    </lineage>
</organism>
<comment type="similarity">
    <text evidence="2">Belongs to the amino acid-polyamine-organocation (APC) superfamily. Basic amino acid/polyamine antiporter (APA) (TC 2.A.3.2) family.</text>
</comment>
<evidence type="ECO:0000313" key="11">
    <source>
        <dbReference type="Proteomes" id="UP001217500"/>
    </source>
</evidence>
<dbReference type="AlphaFoldDB" id="A0AAE9XVQ5"/>
<dbReference type="RefSeq" id="WP_289504555.1">
    <property type="nucleotide sequence ID" value="NZ_CP116805.1"/>
</dbReference>
<gene>
    <name evidence="10" type="ORF">PH603_03525</name>
</gene>
<sequence length="445" mass="46516">MSDDTPAARPFGFWQAWALVVGSAIGSGVFMMPALLAPYGLLGLGGWLISGIGIMLVALNFARMSARLPKLGGPYAYARGGLGDFAGFLIAWGFWISQWTAISAVAVAAVGYMAFFLPVLKEPLPALAAGLACIWALAFLNLRSLDGVGKFQLVTTVLKVLPLALIVVAGGMAAGDATLPEMNPSGGNPISVLATSAMLTMWALVGMEAVTVPAEAIQNPEKTIARALVVGVITLLVIYFASSAAVMLLIPGDVLAASTAPFADAATLLIGPVGASVVAIGAIIATVGVINSFLLVSGQVLVAPAREGLIPAWFGKLSRHGTPARVILISATLASLLMAMNYTKGLVAAFEFMILLSTLTTLIPYVFTAVAEMWFIKRDIQKGDRSTRVKRNLLLAVLAFLATLFIIVGSGAETVFWGFMLLIVGMPIYVLAREDRTEGAARATD</sequence>
<evidence type="ECO:0000256" key="5">
    <source>
        <dbReference type="ARBA" id="ARBA00022692"/>
    </source>
</evidence>
<evidence type="ECO:0000256" key="9">
    <source>
        <dbReference type="SAM" id="Phobius"/>
    </source>
</evidence>
<keyword evidence="5 9" id="KW-0812">Transmembrane</keyword>
<proteinExistence type="inferred from homology"/>
<evidence type="ECO:0000313" key="10">
    <source>
        <dbReference type="EMBL" id="WCL54828.1"/>
    </source>
</evidence>
<feature type="transmembrane region" description="Helical" evidence="9">
    <location>
        <begin position="12"/>
        <end position="32"/>
    </location>
</feature>
<dbReference type="EMBL" id="CP116805">
    <property type="protein sequence ID" value="WCL54828.1"/>
    <property type="molecule type" value="Genomic_DNA"/>
</dbReference>
<dbReference type="Gene3D" id="1.20.1740.10">
    <property type="entry name" value="Amino acid/polyamine transporter I"/>
    <property type="match status" value="1"/>
</dbReference>
<reference evidence="10" key="1">
    <citation type="submission" date="2023-01" db="EMBL/GenBank/DDBJ databases">
        <title>The genome sequence of Kordiimonadaceae bacterium 6D33.</title>
        <authorList>
            <person name="Liu Y."/>
        </authorList>
    </citation>
    <scope>NUCLEOTIDE SEQUENCE</scope>
    <source>
        <strain evidence="10">6D33</strain>
    </source>
</reference>
<evidence type="ECO:0000256" key="2">
    <source>
        <dbReference type="ARBA" id="ARBA00008220"/>
    </source>
</evidence>
<feature type="transmembrane region" description="Helical" evidence="9">
    <location>
        <begin position="324"/>
        <end position="342"/>
    </location>
</feature>
<keyword evidence="4" id="KW-1003">Cell membrane</keyword>
<accession>A0AAE9XVQ5</accession>
<feature type="transmembrane region" description="Helical" evidence="9">
    <location>
        <begin position="126"/>
        <end position="145"/>
    </location>
</feature>
<feature type="transmembrane region" description="Helical" evidence="9">
    <location>
        <begin position="39"/>
        <end position="62"/>
    </location>
</feature>
<dbReference type="InterPro" id="IPR002293">
    <property type="entry name" value="AA/rel_permease1"/>
</dbReference>
<feature type="transmembrane region" description="Helical" evidence="9">
    <location>
        <begin position="270"/>
        <end position="303"/>
    </location>
</feature>
<feature type="transmembrane region" description="Helical" evidence="9">
    <location>
        <begin position="392"/>
        <end position="409"/>
    </location>
</feature>
<dbReference type="GO" id="GO:0022857">
    <property type="term" value="F:transmembrane transporter activity"/>
    <property type="evidence" value="ECO:0007669"/>
    <property type="project" value="InterPro"/>
</dbReference>
<feature type="transmembrane region" description="Helical" evidence="9">
    <location>
        <begin position="415"/>
        <end position="432"/>
    </location>
</feature>
<dbReference type="PANTHER" id="PTHR42770">
    <property type="entry name" value="AMINO ACID TRANSPORTER-RELATED"/>
    <property type="match status" value="1"/>
</dbReference>
<name>A0AAE9XVQ5_9PROT</name>
<evidence type="ECO:0000256" key="4">
    <source>
        <dbReference type="ARBA" id="ARBA00022475"/>
    </source>
</evidence>
<dbReference type="Pfam" id="PF13520">
    <property type="entry name" value="AA_permease_2"/>
    <property type="match status" value="1"/>
</dbReference>
<dbReference type="GO" id="GO:0005886">
    <property type="term" value="C:plasma membrane"/>
    <property type="evidence" value="ECO:0007669"/>
    <property type="project" value="UniProtKB-SubCell"/>
</dbReference>
<dbReference type="Proteomes" id="UP001217500">
    <property type="component" value="Chromosome"/>
</dbReference>
<keyword evidence="7 9" id="KW-0472">Membrane</keyword>
<dbReference type="InterPro" id="IPR050367">
    <property type="entry name" value="APC_superfamily"/>
</dbReference>
<feature type="transmembrane region" description="Helical" evidence="9">
    <location>
        <begin position="348"/>
        <end position="371"/>
    </location>
</feature>
<evidence type="ECO:0000256" key="1">
    <source>
        <dbReference type="ARBA" id="ARBA00004651"/>
    </source>
</evidence>
<evidence type="ECO:0000256" key="8">
    <source>
        <dbReference type="ARBA" id="ARBA00045636"/>
    </source>
</evidence>
<feature type="transmembrane region" description="Helical" evidence="9">
    <location>
        <begin position="190"/>
        <end position="212"/>
    </location>
</feature>
<comment type="subcellular location">
    <subcellularLocation>
        <location evidence="1">Cell membrane</location>
        <topology evidence="1">Multi-pass membrane protein</topology>
    </subcellularLocation>
</comment>
<feature type="transmembrane region" description="Helical" evidence="9">
    <location>
        <begin position="157"/>
        <end position="175"/>
    </location>
</feature>
<dbReference type="PIRSF" id="PIRSF006060">
    <property type="entry name" value="AA_transporter"/>
    <property type="match status" value="1"/>
</dbReference>
<evidence type="ECO:0000256" key="6">
    <source>
        <dbReference type="ARBA" id="ARBA00022989"/>
    </source>
</evidence>
<feature type="transmembrane region" description="Helical" evidence="9">
    <location>
        <begin position="224"/>
        <end position="250"/>
    </location>
</feature>
<evidence type="ECO:0000256" key="3">
    <source>
        <dbReference type="ARBA" id="ARBA00021069"/>
    </source>
</evidence>